<gene>
    <name evidence="2" type="ORF">R1sor_013181</name>
</gene>
<accession>A0ABD3H8H3</accession>
<keyword evidence="3" id="KW-1185">Reference proteome</keyword>
<dbReference type="Proteomes" id="UP001633002">
    <property type="component" value="Unassembled WGS sequence"/>
</dbReference>
<proteinExistence type="predicted"/>
<dbReference type="EMBL" id="JBJQOH010000004">
    <property type="protein sequence ID" value="KAL3686872.1"/>
    <property type="molecule type" value="Genomic_DNA"/>
</dbReference>
<reference evidence="2 3" key="1">
    <citation type="submission" date="2024-09" db="EMBL/GenBank/DDBJ databases">
        <title>Chromosome-scale assembly of Riccia sorocarpa.</title>
        <authorList>
            <person name="Paukszto L."/>
        </authorList>
    </citation>
    <scope>NUCLEOTIDE SEQUENCE [LARGE SCALE GENOMIC DNA]</scope>
    <source>
        <strain evidence="2">LP-2024</strain>
        <tissue evidence="2">Aerial parts of the thallus</tissue>
    </source>
</reference>
<name>A0ABD3H8H3_9MARC</name>
<evidence type="ECO:0000313" key="3">
    <source>
        <dbReference type="Proteomes" id="UP001633002"/>
    </source>
</evidence>
<dbReference type="AlphaFoldDB" id="A0ABD3H8H3"/>
<organism evidence="2 3">
    <name type="scientific">Riccia sorocarpa</name>
    <dbReference type="NCBI Taxonomy" id="122646"/>
    <lineage>
        <taxon>Eukaryota</taxon>
        <taxon>Viridiplantae</taxon>
        <taxon>Streptophyta</taxon>
        <taxon>Embryophyta</taxon>
        <taxon>Marchantiophyta</taxon>
        <taxon>Marchantiopsida</taxon>
        <taxon>Marchantiidae</taxon>
        <taxon>Marchantiales</taxon>
        <taxon>Ricciaceae</taxon>
        <taxon>Riccia</taxon>
    </lineage>
</organism>
<evidence type="ECO:0000256" key="1">
    <source>
        <dbReference type="SAM" id="MobiDB-lite"/>
    </source>
</evidence>
<sequence>MGFLEGVFGGRMGQPEQKETGENGEILRRRKRRWSFESVGIAQGLSCLAKREHQSGRDPPESICTVEGGREGLARGDWTGAEVLCWSLAKREKVTKAGHSLRRRRLSVRRWFPCRRVFLFVCVWYVIAACASSSSEASGLEVVEGKGKESKIVVT</sequence>
<protein>
    <submittedName>
        <fullName evidence="2">Uncharacterized protein</fullName>
    </submittedName>
</protein>
<comment type="caution">
    <text evidence="2">The sequence shown here is derived from an EMBL/GenBank/DDBJ whole genome shotgun (WGS) entry which is preliminary data.</text>
</comment>
<evidence type="ECO:0000313" key="2">
    <source>
        <dbReference type="EMBL" id="KAL3686872.1"/>
    </source>
</evidence>
<feature type="region of interest" description="Disordered" evidence="1">
    <location>
        <begin position="1"/>
        <end position="24"/>
    </location>
</feature>